<proteinExistence type="predicted"/>
<reference evidence="1" key="1">
    <citation type="journal article" date="2022" name="Int. J. Mol. Sci.">
        <title>Draft Genome of Tanacetum Coccineum: Genomic Comparison of Closely Related Tanacetum-Family Plants.</title>
        <authorList>
            <person name="Yamashiro T."/>
            <person name="Shiraishi A."/>
            <person name="Nakayama K."/>
            <person name="Satake H."/>
        </authorList>
    </citation>
    <scope>NUCLEOTIDE SEQUENCE</scope>
</reference>
<protein>
    <submittedName>
        <fullName evidence="1">Uncharacterized protein</fullName>
    </submittedName>
</protein>
<name>A0ABQ5G281_9ASTR</name>
<dbReference type="Proteomes" id="UP001151760">
    <property type="component" value="Unassembled WGS sequence"/>
</dbReference>
<keyword evidence="2" id="KW-1185">Reference proteome</keyword>
<accession>A0ABQ5G281</accession>
<evidence type="ECO:0000313" key="2">
    <source>
        <dbReference type="Proteomes" id="UP001151760"/>
    </source>
</evidence>
<evidence type="ECO:0000313" key="1">
    <source>
        <dbReference type="EMBL" id="GJT69288.1"/>
    </source>
</evidence>
<organism evidence="1 2">
    <name type="scientific">Tanacetum coccineum</name>
    <dbReference type="NCBI Taxonomy" id="301880"/>
    <lineage>
        <taxon>Eukaryota</taxon>
        <taxon>Viridiplantae</taxon>
        <taxon>Streptophyta</taxon>
        <taxon>Embryophyta</taxon>
        <taxon>Tracheophyta</taxon>
        <taxon>Spermatophyta</taxon>
        <taxon>Magnoliopsida</taxon>
        <taxon>eudicotyledons</taxon>
        <taxon>Gunneridae</taxon>
        <taxon>Pentapetalae</taxon>
        <taxon>asterids</taxon>
        <taxon>campanulids</taxon>
        <taxon>Asterales</taxon>
        <taxon>Asteraceae</taxon>
        <taxon>Asteroideae</taxon>
        <taxon>Anthemideae</taxon>
        <taxon>Anthemidinae</taxon>
        <taxon>Tanacetum</taxon>
    </lineage>
</organism>
<sequence length="163" mass="18879">MEGEELDFVFKTKDGAATIRDCMQTLAPRLEVESNVIDTFFLVLNHEQKMNSKGKKTKYFFHTTMITKDMLKWKKANGKNDEKKQYEAFSKTIKSEFKKDPEMKNMKDLEMRQFDSILDGLAEVPSNDRVFGQWLNALFQKAAFLSRLLPRGLFGISSKTTSE</sequence>
<dbReference type="EMBL" id="BQNB010017974">
    <property type="protein sequence ID" value="GJT69288.1"/>
    <property type="molecule type" value="Genomic_DNA"/>
</dbReference>
<gene>
    <name evidence="1" type="ORF">Tco_1028574</name>
</gene>
<reference evidence="1" key="2">
    <citation type="submission" date="2022-01" db="EMBL/GenBank/DDBJ databases">
        <authorList>
            <person name="Yamashiro T."/>
            <person name="Shiraishi A."/>
            <person name="Satake H."/>
            <person name="Nakayama K."/>
        </authorList>
    </citation>
    <scope>NUCLEOTIDE SEQUENCE</scope>
</reference>
<comment type="caution">
    <text evidence="1">The sequence shown here is derived from an EMBL/GenBank/DDBJ whole genome shotgun (WGS) entry which is preliminary data.</text>
</comment>